<evidence type="ECO:0000313" key="10">
    <source>
        <dbReference type="EMBL" id="GAF81315.1"/>
    </source>
</evidence>
<dbReference type="InterPro" id="IPR036094">
    <property type="entry name" value="NadA_sf"/>
</dbReference>
<evidence type="ECO:0000256" key="7">
    <source>
        <dbReference type="ARBA" id="ARBA00022723"/>
    </source>
</evidence>
<evidence type="ECO:0000256" key="1">
    <source>
        <dbReference type="ARBA" id="ARBA00001966"/>
    </source>
</evidence>
<dbReference type="GO" id="GO:0051539">
    <property type="term" value="F:4 iron, 4 sulfur cluster binding"/>
    <property type="evidence" value="ECO:0007669"/>
    <property type="project" value="UniProtKB-KW"/>
</dbReference>
<dbReference type="PANTHER" id="PTHR30573">
    <property type="entry name" value="QUINOLINATE SYNTHETASE A"/>
    <property type="match status" value="1"/>
</dbReference>
<comment type="caution">
    <text evidence="10">The sequence shown here is derived from an EMBL/GenBank/DDBJ whole genome shotgun (WGS) entry which is preliminary data.</text>
</comment>
<dbReference type="EC" id="2.5.1.72" evidence="3"/>
<dbReference type="AlphaFoldDB" id="X0TYT3"/>
<comment type="pathway">
    <text evidence="2">Cofactor biosynthesis; NAD(+) biosynthesis; quinolinate from iminoaspartate: step 1/1.</text>
</comment>
<evidence type="ECO:0000256" key="3">
    <source>
        <dbReference type="ARBA" id="ARBA00012669"/>
    </source>
</evidence>
<dbReference type="EMBL" id="BARS01007310">
    <property type="protein sequence ID" value="GAF81315.1"/>
    <property type="molecule type" value="Genomic_DNA"/>
</dbReference>
<comment type="cofactor">
    <cofactor evidence="1">
        <name>[4Fe-4S] cluster</name>
        <dbReference type="ChEBI" id="CHEBI:49883"/>
    </cofactor>
</comment>
<dbReference type="PANTHER" id="PTHR30573:SF0">
    <property type="entry name" value="QUINOLINATE SYNTHASE, CHLOROPLASTIC"/>
    <property type="match status" value="1"/>
</dbReference>
<dbReference type="GO" id="GO:0046872">
    <property type="term" value="F:metal ion binding"/>
    <property type="evidence" value="ECO:0007669"/>
    <property type="project" value="UniProtKB-KW"/>
</dbReference>
<evidence type="ECO:0000256" key="4">
    <source>
        <dbReference type="ARBA" id="ARBA00022485"/>
    </source>
</evidence>
<dbReference type="Gene3D" id="3.40.50.10800">
    <property type="entry name" value="NadA-like"/>
    <property type="match status" value="2"/>
</dbReference>
<keyword evidence="8" id="KW-0408">Iron</keyword>
<keyword evidence="5" id="KW-0662">Pyridine nucleotide biosynthesis</keyword>
<reference evidence="10" key="1">
    <citation type="journal article" date="2014" name="Front. Microbiol.">
        <title>High frequency of phylogenetically diverse reductive dehalogenase-homologous genes in deep subseafloor sedimentary metagenomes.</title>
        <authorList>
            <person name="Kawai M."/>
            <person name="Futagami T."/>
            <person name="Toyoda A."/>
            <person name="Takaki Y."/>
            <person name="Nishi S."/>
            <person name="Hori S."/>
            <person name="Arai W."/>
            <person name="Tsubouchi T."/>
            <person name="Morono Y."/>
            <person name="Uchiyama I."/>
            <person name="Ito T."/>
            <person name="Fujiyama A."/>
            <person name="Inagaki F."/>
            <person name="Takami H."/>
        </authorList>
    </citation>
    <scope>NUCLEOTIDE SEQUENCE</scope>
    <source>
        <strain evidence="10">Expedition CK06-06</strain>
    </source>
</reference>
<keyword evidence="9" id="KW-0411">Iron-sulfur</keyword>
<dbReference type="InterPro" id="IPR003473">
    <property type="entry name" value="NadA"/>
</dbReference>
<dbReference type="Pfam" id="PF02445">
    <property type="entry name" value="NadA"/>
    <property type="match status" value="1"/>
</dbReference>
<name>X0TYT3_9ZZZZ</name>
<protein>
    <recommendedName>
        <fullName evidence="3">quinolinate synthase</fullName>
        <ecNumber evidence="3">2.5.1.72</ecNumber>
    </recommendedName>
</protein>
<keyword evidence="4" id="KW-0004">4Fe-4S</keyword>
<evidence type="ECO:0000256" key="8">
    <source>
        <dbReference type="ARBA" id="ARBA00023004"/>
    </source>
</evidence>
<evidence type="ECO:0000256" key="2">
    <source>
        <dbReference type="ARBA" id="ARBA00005065"/>
    </source>
</evidence>
<organism evidence="10">
    <name type="scientific">marine sediment metagenome</name>
    <dbReference type="NCBI Taxonomy" id="412755"/>
    <lineage>
        <taxon>unclassified sequences</taxon>
        <taxon>metagenomes</taxon>
        <taxon>ecological metagenomes</taxon>
    </lineage>
</organism>
<dbReference type="GO" id="GO:0008987">
    <property type="term" value="F:quinolinate synthetase A activity"/>
    <property type="evidence" value="ECO:0007669"/>
    <property type="project" value="InterPro"/>
</dbReference>
<evidence type="ECO:0000256" key="9">
    <source>
        <dbReference type="ARBA" id="ARBA00023014"/>
    </source>
</evidence>
<dbReference type="UniPathway" id="UPA00253">
    <property type="reaction ID" value="UER00327"/>
</dbReference>
<sequence>ILFAPDKNLGAYVARHTRKKIIPWDGYCYVHNNILARDIREKKNLYPEGEVWVHPECRPEVIDLADRVLSTGKMVKEARKTKKKDIIIGTETGIIYRLKKENPAKNFYPARELAFCFNMKKINLIKVLKSLENMTYKVEVPPEISQKARGAIDKMVEI</sequence>
<dbReference type="GO" id="GO:0034628">
    <property type="term" value="P:'de novo' NAD+ biosynthetic process from L-aspartate"/>
    <property type="evidence" value="ECO:0007669"/>
    <property type="project" value="TreeGrafter"/>
</dbReference>
<gene>
    <name evidence="10" type="ORF">S01H1_14090</name>
</gene>
<proteinExistence type="predicted"/>
<accession>X0TYT3</accession>
<dbReference type="SUPFAM" id="SSF142754">
    <property type="entry name" value="NadA-like"/>
    <property type="match status" value="1"/>
</dbReference>
<keyword evidence="7" id="KW-0479">Metal-binding</keyword>
<evidence type="ECO:0000256" key="6">
    <source>
        <dbReference type="ARBA" id="ARBA00022679"/>
    </source>
</evidence>
<evidence type="ECO:0000256" key="5">
    <source>
        <dbReference type="ARBA" id="ARBA00022642"/>
    </source>
</evidence>
<feature type="non-terminal residue" evidence="10">
    <location>
        <position position="1"/>
    </location>
</feature>
<keyword evidence="6" id="KW-0808">Transferase</keyword>